<comment type="caution">
    <text evidence="2">The sequence shown here is derived from an EMBL/GenBank/DDBJ whole genome shotgun (WGS) entry which is preliminary data.</text>
</comment>
<evidence type="ECO:0000256" key="1">
    <source>
        <dbReference type="SAM" id="Phobius"/>
    </source>
</evidence>
<proteinExistence type="predicted"/>
<keyword evidence="3" id="KW-1185">Reference proteome</keyword>
<evidence type="ECO:0000313" key="2">
    <source>
        <dbReference type="EMBL" id="MFD0946445.1"/>
    </source>
</evidence>
<keyword evidence="1" id="KW-1133">Transmembrane helix</keyword>
<dbReference type="RefSeq" id="WP_264943814.1">
    <property type="nucleotide sequence ID" value="NZ_JAPDRA010000003.1"/>
</dbReference>
<keyword evidence="1" id="KW-0472">Membrane</keyword>
<reference evidence="3" key="1">
    <citation type="journal article" date="2019" name="Int. J. Syst. Evol. Microbiol.">
        <title>The Global Catalogue of Microorganisms (GCM) 10K type strain sequencing project: providing services to taxonomists for standard genome sequencing and annotation.</title>
        <authorList>
            <consortium name="The Broad Institute Genomics Platform"/>
            <consortium name="The Broad Institute Genome Sequencing Center for Infectious Disease"/>
            <person name="Wu L."/>
            <person name="Ma J."/>
        </authorList>
    </citation>
    <scope>NUCLEOTIDE SEQUENCE [LARGE SCALE GENOMIC DNA]</scope>
    <source>
        <strain evidence="3">CCUG 62982</strain>
    </source>
</reference>
<feature type="transmembrane region" description="Helical" evidence="1">
    <location>
        <begin position="12"/>
        <end position="29"/>
    </location>
</feature>
<sequence length="123" mass="13196">MTRPQSIDQFETIFFFHLATTVAILLLSIGERTPLAIALPGGLVLVNLLLWYCITRYASNIARWIYTVLFGFAAAGAGMVLAEGGAILDFTALSTTGLTALNGLAVWLLFRPDAAAWFAGETA</sequence>
<keyword evidence="1" id="KW-0812">Transmembrane</keyword>
<accession>A0ABW3H4P3</accession>
<name>A0ABW3H4P3_9SPHN</name>
<feature type="transmembrane region" description="Helical" evidence="1">
    <location>
        <begin position="35"/>
        <end position="54"/>
    </location>
</feature>
<dbReference type="Proteomes" id="UP001596977">
    <property type="component" value="Unassembled WGS sequence"/>
</dbReference>
<organism evidence="2 3">
    <name type="scientific">Sphingomonas canadensis</name>
    <dbReference type="NCBI Taxonomy" id="1219257"/>
    <lineage>
        <taxon>Bacteria</taxon>
        <taxon>Pseudomonadati</taxon>
        <taxon>Pseudomonadota</taxon>
        <taxon>Alphaproteobacteria</taxon>
        <taxon>Sphingomonadales</taxon>
        <taxon>Sphingomonadaceae</taxon>
        <taxon>Sphingomonas</taxon>
    </lineage>
</organism>
<dbReference type="EMBL" id="JBHTJG010000003">
    <property type="protein sequence ID" value="MFD0946445.1"/>
    <property type="molecule type" value="Genomic_DNA"/>
</dbReference>
<protein>
    <submittedName>
        <fullName evidence="2">Uncharacterized protein</fullName>
    </submittedName>
</protein>
<evidence type="ECO:0000313" key="3">
    <source>
        <dbReference type="Proteomes" id="UP001596977"/>
    </source>
</evidence>
<feature type="transmembrane region" description="Helical" evidence="1">
    <location>
        <begin position="61"/>
        <end position="81"/>
    </location>
</feature>
<feature type="transmembrane region" description="Helical" evidence="1">
    <location>
        <begin position="87"/>
        <end position="110"/>
    </location>
</feature>
<gene>
    <name evidence="2" type="ORF">ACFQ1E_08865</name>
</gene>